<organism evidence="2 3">
    <name type="scientific">Elysia chlorotica</name>
    <name type="common">Eastern emerald elysia</name>
    <name type="synonym">Sea slug</name>
    <dbReference type="NCBI Taxonomy" id="188477"/>
    <lineage>
        <taxon>Eukaryota</taxon>
        <taxon>Metazoa</taxon>
        <taxon>Spiralia</taxon>
        <taxon>Lophotrochozoa</taxon>
        <taxon>Mollusca</taxon>
        <taxon>Gastropoda</taxon>
        <taxon>Heterobranchia</taxon>
        <taxon>Euthyneura</taxon>
        <taxon>Panpulmonata</taxon>
        <taxon>Sacoglossa</taxon>
        <taxon>Placobranchoidea</taxon>
        <taxon>Plakobranchidae</taxon>
        <taxon>Elysia</taxon>
    </lineage>
</organism>
<evidence type="ECO:0000313" key="2">
    <source>
        <dbReference type="EMBL" id="RUS77665.1"/>
    </source>
</evidence>
<keyword evidence="3" id="KW-1185">Reference proteome</keyword>
<feature type="non-terminal residue" evidence="2">
    <location>
        <position position="1"/>
    </location>
</feature>
<dbReference type="Proteomes" id="UP000271974">
    <property type="component" value="Unassembled WGS sequence"/>
</dbReference>
<feature type="region of interest" description="Disordered" evidence="1">
    <location>
        <begin position="1"/>
        <end position="76"/>
    </location>
</feature>
<dbReference type="OrthoDB" id="6128388at2759"/>
<comment type="caution">
    <text evidence="2">The sequence shown here is derived from an EMBL/GenBank/DDBJ whole genome shotgun (WGS) entry which is preliminary data.</text>
</comment>
<gene>
    <name evidence="2" type="ORF">EGW08_014562</name>
</gene>
<reference evidence="2 3" key="1">
    <citation type="submission" date="2019-01" db="EMBL/GenBank/DDBJ databases">
        <title>A draft genome assembly of the solar-powered sea slug Elysia chlorotica.</title>
        <authorList>
            <person name="Cai H."/>
            <person name="Li Q."/>
            <person name="Fang X."/>
            <person name="Li J."/>
            <person name="Curtis N.E."/>
            <person name="Altenburger A."/>
            <person name="Shibata T."/>
            <person name="Feng M."/>
            <person name="Maeda T."/>
            <person name="Schwartz J.A."/>
            <person name="Shigenobu S."/>
            <person name="Lundholm N."/>
            <person name="Nishiyama T."/>
            <person name="Yang H."/>
            <person name="Hasebe M."/>
            <person name="Li S."/>
            <person name="Pierce S.K."/>
            <person name="Wang J."/>
        </authorList>
    </citation>
    <scope>NUCLEOTIDE SEQUENCE [LARGE SCALE GENOMIC DNA]</scope>
    <source>
        <strain evidence="2">EC2010</strain>
        <tissue evidence="2">Whole organism of an adult</tissue>
    </source>
</reference>
<dbReference type="EMBL" id="RQTK01000561">
    <property type="protein sequence ID" value="RUS77665.1"/>
    <property type="molecule type" value="Genomic_DNA"/>
</dbReference>
<name>A0A3S1B8L6_ELYCH</name>
<evidence type="ECO:0008006" key="4">
    <source>
        <dbReference type="Google" id="ProtNLM"/>
    </source>
</evidence>
<feature type="compositionally biased region" description="Polar residues" evidence="1">
    <location>
        <begin position="61"/>
        <end position="76"/>
    </location>
</feature>
<feature type="compositionally biased region" description="Basic and acidic residues" evidence="1">
    <location>
        <begin position="36"/>
        <end position="47"/>
    </location>
</feature>
<feature type="compositionally biased region" description="Basic and acidic residues" evidence="1">
    <location>
        <begin position="1"/>
        <end position="16"/>
    </location>
</feature>
<evidence type="ECO:0000256" key="1">
    <source>
        <dbReference type="SAM" id="MobiDB-lite"/>
    </source>
</evidence>
<sequence>SRSNSVKDNDGNDTEKPNVPILSELSGKDNVPSDSDSLHLERGHELQEESGTENPKANLYIVNSDNQNGSTSVKPPLSMASSLISLSNGTGTAKARAAKSPYSSPSCDTIPEEEISIPNDCNISAFTCDQLANFLRCFNVEKRIIAHLYRKNVDGKRFAKLRDSELENLGMKNSVIVFFRDKSSPKSTKKKPFFIL</sequence>
<proteinExistence type="predicted"/>
<protein>
    <recommendedName>
        <fullName evidence="4">SAM domain-containing protein</fullName>
    </recommendedName>
</protein>
<evidence type="ECO:0000313" key="3">
    <source>
        <dbReference type="Proteomes" id="UP000271974"/>
    </source>
</evidence>
<accession>A0A3S1B8L6</accession>
<dbReference type="AlphaFoldDB" id="A0A3S1B8L6"/>